<dbReference type="PANTHER" id="PTHR23135">
    <property type="entry name" value="MUR LIGASE FAMILY MEMBER"/>
    <property type="match status" value="1"/>
</dbReference>
<evidence type="ECO:0000256" key="8">
    <source>
        <dbReference type="RuleBase" id="RU004135"/>
    </source>
</evidence>
<evidence type="ECO:0000256" key="2">
    <source>
        <dbReference type="ARBA" id="ARBA00022618"/>
    </source>
</evidence>
<dbReference type="PANTHER" id="PTHR23135:SF4">
    <property type="entry name" value="UDP-N-ACETYLMURAMOYL-L-ALANYL-D-GLUTAMATE--2,6-DIAMINOPIMELATE LIGASE MURE HOMOLOG, CHLOROPLASTIC"/>
    <property type="match status" value="1"/>
</dbReference>
<reference evidence="12 13" key="1">
    <citation type="submission" date="2024-03" db="EMBL/GenBank/DDBJ databases">
        <title>High-quality draft genome sequence of Oceanobacter sp. wDCs-4.</title>
        <authorList>
            <person name="Dong C."/>
        </authorList>
    </citation>
    <scope>NUCLEOTIDE SEQUENCE [LARGE SCALE GENOMIC DNA]</scope>
    <source>
        <strain evidence="13">wDCs-4</strain>
    </source>
</reference>
<dbReference type="EMBL" id="JBBKTX010000014">
    <property type="protein sequence ID" value="MFK4753219.1"/>
    <property type="molecule type" value="Genomic_DNA"/>
</dbReference>
<feature type="domain" description="Mur ligase central" evidence="11">
    <location>
        <begin position="110"/>
        <end position="326"/>
    </location>
</feature>
<evidence type="ECO:0000256" key="4">
    <source>
        <dbReference type="ARBA" id="ARBA00022984"/>
    </source>
</evidence>
<protein>
    <recommendedName>
        <fullName evidence="7">UDP-N-acetylmuramoyl-L-alanyl-D-glutamate--2,6-diaminopimelate ligase</fullName>
        <ecNumber evidence="7">6.3.2.13</ecNumber>
    </recommendedName>
    <alternativeName>
        <fullName evidence="7">Meso-A2pm-adding enzyme</fullName>
    </alternativeName>
    <alternativeName>
        <fullName evidence="7">Meso-diaminopimelate-adding enzyme</fullName>
    </alternativeName>
    <alternativeName>
        <fullName evidence="7">UDP-MurNAc-L-Ala-D-Glu:meso-diaminopimelate ligase</fullName>
    </alternativeName>
    <alternativeName>
        <fullName evidence="7">UDP-MurNAc-tripeptide synthetase</fullName>
    </alternativeName>
    <alternativeName>
        <fullName evidence="7">UDP-N-acetylmuramyl-tripeptide synthetase</fullName>
    </alternativeName>
</protein>
<evidence type="ECO:0000259" key="9">
    <source>
        <dbReference type="Pfam" id="PF01225"/>
    </source>
</evidence>
<dbReference type="Gene3D" id="3.90.190.20">
    <property type="entry name" value="Mur ligase, C-terminal domain"/>
    <property type="match status" value="1"/>
</dbReference>
<sequence>MKLSQLLQDDLFVPPEWDREFAEVVTDSRDVQPGDLFVARSGAASHGSAYINAAIQKGAVAVLQEADSGFRCEFGQTAVPVFSAPVVSARLAAWLYRRYQQVCHLPVFAVTGTNGKSSCVSYLAQLSHALGKPCGVLGTLGNGLWPELASTRNTTPDLSVVLRTLAQVAEQGGCRAAMEVSSHGLDQGRVAGMSFEGALLTNMTQDHLDYHGDMESYYQAKRRLLLDYHTGFVLINRDCSYGQRLLADTEIQGQRYSYGLVTDEVIAGDAVQGYAEGNVQHIGYRILALDSTGISAELITPWGQCCLQLPLLGAFNLANAVAAIAMLAAAGESLALLVDAAAQLQPVAGRMEVYRPSSGDGPTVIVDFAHTPDALVSVLSSLLPWQQPLTLVFGCGGDRDRGKRPQMLAAAMKYADSVWLTDDNPRSEDPQQIFADTMTAPGAREAGIHLEHDRALAITQAIQQALAQASSRRGGLVRSGLVVIAGKGHETWQEIAGVKHPYSDAAVLATLGYEARRGSHGGSQSGGRHAV</sequence>
<dbReference type="SUPFAM" id="SSF63418">
    <property type="entry name" value="MurE/MurF N-terminal domain"/>
    <property type="match status" value="1"/>
</dbReference>
<dbReference type="InterPro" id="IPR005761">
    <property type="entry name" value="UDP-N-AcMur-Glu-dNH2Pim_ligase"/>
</dbReference>
<comment type="catalytic activity">
    <reaction evidence="7">
        <text>UDP-N-acetyl-alpha-D-muramoyl-L-alanyl-D-glutamate + meso-2,6-diaminopimelate + ATP = UDP-N-acetyl-alpha-D-muramoyl-L-alanyl-gamma-D-glutamyl-meso-2,6-diaminopimelate + ADP + phosphate + H(+)</text>
        <dbReference type="Rhea" id="RHEA:23676"/>
        <dbReference type="ChEBI" id="CHEBI:15378"/>
        <dbReference type="ChEBI" id="CHEBI:30616"/>
        <dbReference type="ChEBI" id="CHEBI:43474"/>
        <dbReference type="ChEBI" id="CHEBI:57791"/>
        <dbReference type="ChEBI" id="CHEBI:83900"/>
        <dbReference type="ChEBI" id="CHEBI:83905"/>
        <dbReference type="ChEBI" id="CHEBI:456216"/>
        <dbReference type="EC" id="6.3.2.13"/>
    </reaction>
</comment>
<keyword evidence="5 7" id="KW-0131">Cell cycle</keyword>
<comment type="PTM">
    <text evidence="7">Carboxylation is probably crucial for Mg(2+) binding and, consequently, for the gamma-phosphate positioning of ATP.</text>
</comment>
<dbReference type="Gene3D" id="3.40.1190.10">
    <property type="entry name" value="Mur-like, catalytic domain"/>
    <property type="match status" value="1"/>
</dbReference>
<dbReference type="NCBIfam" id="TIGR01085">
    <property type="entry name" value="murE"/>
    <property type="match status" value="1"/>
</dbReference>
<dbReference type="HAMAP" id="MF_00208">
    <property type="entry name" value="MurE"/>
    <property type="match status" value="1"/>
</dbReference>
<comment type="similarity">
    <text evidence="1 7">Belongs to the MurCDEF family. MurE subfamily.</text>
</comment>
<keyword evidence="13" id="KW-1185">Reference proteome</keyword>
<evidence type="ECO:0000256" key="7">
    <source>
        <dbReference type="HAMAP-Rule" id="MF_00208"/>
    </source>
</evidence>
<gene>
    <name evidence="7" type="primary">murE</name>
    <name evidence="12" type="ORF">WG929_12420</name>
</gene>
<dbReference type="Pfam" id="PF01225">
    <property type="entry name" value="Mur_ligase"/>
    <property type="match status" value="1"/>
</dbReference>
<dbReference type="InterPro" id="IPR000713">
    <property type="entry name" value="Mur_ligase_N"/>
</dbReference>
<dbReference type="InterPro" id="IPR036565">
    <property type="entry name" value="Mur-like_cat_sf"/>
</dbReference>
<keyword evidence="7" id="KW-0460">Magnesium</keyword>
<dbReference type="InterPro" id="IPR013221">
    <property type="entry name" value="Mur_ligase_cen"/>
</dbReference>
<feature type="domain" description="Mur ligase C-terminal" evidence="10">
    <location>
        <begin position="349"/>
        <end position="468"/>
    </location>
</feature>
<feature type="binding site" evidence="7">
    <location>
        <begin position="154"/>
        <end position="155"/>
    </location>
    <ligand>
        <name>UDP-N-acetyl-alpha-D-muramoyl-L-alanyl-D-glutamate</name>
        <dbReference type="ChEBI" id="CHEBI:83900"/>
    </ligand>
</feature>
<dbReference type="Gene3D" id="3.40.1390.10">
    <property type="entry name" value="MurE/MurF, N-terminal domain"/>
    <property type="match status" value="1"/>
</dbReference>
<keyword evidence="2 7" id="KW-0132">Cell division</keyword>
<dbReference type="RefSeq" id="WP_416206286.1">
    <property type="nucleotide sequence ID" value="NZ_JBBKTX010000014.1"/>
</dbReference>
<keyword evidence="7" id="KW-0067">ATP-binding</keyword>
<dbReference type="InterPro" id="IPR036615">
    <property type="entry name" value="Mur_ligase_C_dom_sf"/>
</dbReference>
<dbReference type="Proteomes" id="UP001620597">
    <property type="component" value="Unassembled WGS sequence"/>
</dbReference>
<dbReference type="Pfam" id="PF08245">
    <property type="entry name" value="Mur_ligase_M"/>
    <property type="match status" value="1"/>
</dbReference>
<feature type="binding site" evidence="7">
    <location>
        <position position="187"/>
    </location>
    <ligand>
        <name>UDP-N-acetyl-alpha-D-muramoyl-L-alanyl-D-glutamate</name>
        <dbReference type="ChEBI" id="CHEBI:83900"/>
    </ligand>
</feature>
<evidence type="ECO:0000259" key="10">
    <source>
        <dbReference type="Pfam" id="PF02875"/>
    </source>
</evidence>
<dbReference type="EC" id="6.3.2.13" evidence="7"/>
<evidence type="ECO:0000259" key="11">
    <source>
        <dbReference type="Pfam" id="PF08245"/>
    </source>
</evidence>
<dbReference type="InterPro" id="IPR004101">
    <property type="entry name" value="Mur_ligase_C"/>
</dbReference>
<feature type="short sequence motif" description="Meso-diaminopimelate recognition motif" evidence="7">
    <location>
        <begin position="423"/>
        <end position="426"/>
    </location>
</feature>
<comment type="subcellular location">
    <subcellularLocation>
        <location evidence="7 8">Cytoplasm</location>
    </subcellularLocation>
</comment>
<dbReference type="NCBIfam" id="NF001126">
    <property type="entry name" value="PRK00139.1-4"/>
    <property type="match status" value="1"/>
</dbReference>
<comment type="function">
    <text evidence="7">Catalyzes the addition of meso-diaminopimelic acid to the nucleotide precursor UDP-N-acetylmuramoyl-L-alanyl-D-glutamate (UMAG) in the biosynthesis of bacterial cell-wall peptidoglycan.</text>
</comment>
<comment type="cofactor">
    <cofactor evidence="7">
        <name>Mg(2+)</name>
        <dbReference type="ChEBI" id="CHEBI:18420"/>
    </cofactor>
</comment>
<organism evidence="12 13">
    <name type="scientific">Oceanobacter antarcticus</name>
    <dbReference type="NCBI Taxonomy" id="3133425"/>
    <lineage>
        <taxon>Bacteria</taxon>
        <taxon>Pseudomonadati</taxon>
        <taxon>Pseudomonadota</taxon>
        <taxon>Gammaproteobacteria</taxon>
        <taxon>Oceanospirillales</taxon>
        <taxon>Oceanospirillaceae</taxon>
        <taxon>Oceanobacter</taxon>
    </lineage>
</organism>
<keyword evidence="7" id="KW-0963">Cytoplasm</keyword>
<accession>A0ABW8NJX8</accession>
<comment type="caution">
    <text evidence="12">The sequence shown here is derived from an EMBL/GenBank/DDBJ whole genome shotgun (WGS) entry which is preliminary data.</text>
</comment>
<feature type="binding site" evidence="7">
    <location>
        <begin position="112"/>
        <end position="118"/>
    </location>
    <ligand>
        <name>ATP</name>
        <dbReference type="ChEBI" id="CHEBI:30616"/>
    </ligand>
</feature>
<dbReference type="InterPro" id="IPR035911">
    <property type="entry name" value="MurE/MurF_N"/>
</dbReference>
<comment type="pathway">
    <text evidence="7 8">Cell wall biogenesis; peptidoglycan biosynthesis.</text>
</comment>
<keyword evidence="3 7" id="KW-0133">Cell shape</keyword>
<feature type="binding site" evidence="7">
    <location>
        <position position="28"/>
    </location>
    <ligand>
        <name>UDP-N-acetyl-alpha-D-muramoyl-L-alanyl-D-glutamate</name>
        <dbReference type="ChEBI" id="CHEBI:83900"/>
    </ligand>
</feature>
<feature type="binding site" evidence="7">
    <location>
        <position position="181"/>
    </location>
    <ligand>
        <name>UDP-N-acetyl-alpha-D-muramoyl-L-alanyl-D-glutamate</name>
        <dbReference type="ChEBI" id="CHEBI:83900"/>
    </ligand>
</feature>
<evidence type="ECO:0000256" key="5">
    <source>
        <dbReference type="ARBA" id="ARBA00023306"/>
    </source>
</evidence>
<feature type="binding site" evidence="7">
    <location>
        <position position="490"/>
    </location>
    <ligand>
        <name>meso-2,6-diaminopimelate</name>
        <dbReference type="ChEBI" id="CHEBI:57791"/>
    </ligand>
</feature>
<keyword evidence="6 7" id="KW-0961">Cell wall biogenesis/degradation</keyword>
<comment type="caution">
    <text evidence="7">Lacks conserved residue(s) required for the propagation of feature annotation.</text>
</comment>
<feature type="binding site" evidence="7">
    <location>
        <position position="399"/>
    </location>
    <ligand>
        <name>meso-2,6-diaminopimelate</name>
        <dbReference type="ChEBI" id="CHEBI:57791"/>
    </ligand>
</feature>
<feature type="binding site" evidence="7">
    <location>
        <position position="486"/>
    </location>
    <ligand>
        <name>meso-2,6-diaminopimelate</name>
        <dbReference type="ChEBI" id="CHEBI:57791"/>
    </ligand>
</feature>
<feature type="binding site" evidence="7">
    <location>
        <position position="153"/>
    </location>
    <ligand>
        <name>UDP-N-acetyl-alpha-D-muramoyl-L-alanyl-D-glutamate</name>
        <dbReference type="ChEBI" id="CHEBI:83900"/>
    </ligand>
</feature>
<keyword evidence="4 7" id="KW-0573">Peptidoglycan synthesis</keyword>
<evidence type="ECO:0000256" key="1">
    <source>
        <dbReference type="ARBA" id="ARBA00005898"/>
    </source>
</evidence>
<dbReference type="GO" id="GO:0008765">
    <property type="term" value="F:UDP-N-acetylmuramoylalanyl-D-glutamate-2,6-diaminopimelate ligase activity"/>
    <property type="evidence" value="ECO:0007669"/>
    <property type="project" value="UniProtKB-EC"/>
</dbReference>
<feature type="modified residue" description="N6-carboxylysine" evidence="7">
    <location>
        <position position="221"/>
    </location>
</feature>
<feature type="domain" description="Mur ligase N-terminal catalytic" evidence="9">
    <location>
        <begin position="23"/>
        <end position="68"/>
    </location>
</feature>
<dbReference type="SUPFAM" id="SSF53244">
    <property type="entry name" value="MurD-like peptide ligases, peptide-binding domain"/>
    <property type="match status" value="1"/>
</dbReference>
<evidence type="ECO:0000256" key="6">
    <source>
        <dbReference type="ARBA" id="ARBA00023316"/>
    </source>
</evidence>
<evidence type="ECO:0000256" key="3">
    <source>
        <dbReference type="ARBA" id="ARBA00022960"/>
    </source>
</evidence>
<name>A0ABW8NJX8_9GAMM</name>
<proteinExistence type="inferred from homology"/>
<dbReference type="SUPFAM" id="SSF53623">
    <property type="entry name" value="MurD-like peptide ligases, catalytic domain"/>
    <property type="match status" value="1"/>
</dbReference>
<dbReference type="Pfam" id="PF02875">
    <property type="entry name" value="Mur_ligase_C"/>
    <property type="match status" value="1"/>
</dbReference>
<evidence type="ECO:0000313" key="12">
    <source>
        <dbReference type="EMBL" id="MFK4753219.1"/>
    </source>
</evidence>
<keyword evidence="7" id="KW-0547">Nucleotide-binding</keyword>
<feature type="binding site" evidence="7">
    <location>
        <begin position="423"/>
        <end position="426"/>
    </location>
    <ligand>
        <name>meso-2,6-diaminopimelate</name>
        <dbReference type="ChEBI" id="CHEBI:57791"/>
    </ligand>
</feature>
<feature type="binding site" evidence="7">
    <location>
        <position position="189"/>
    </location>
    <ligand>
        <name>UDP-N-acetyl-alpha-D-muramoyl-L-alanyl-D-glutamate</name>
        <dbReference type="ChEBI" id="CHEBI:83900"/>
    </ligand>
</feature>
<keyword evidence="7 12" id="KW-0436">Ligase</keyword>
<evidence type="ECO:0000313" key="13">
    <source>
        <dbReference type="Proteomes" id="UP001620597"/>
    </source>
</evidence>